<reference evidence="2 3" key="1">
    <citation type="submission" date="2019-02" db="EMBL/GenBank/DDBJ databases">
        <title>Deep-cultivation of Planctomycetes and their phenomic and genomic characterization uncovers novel biology.</title>
        <authorList>
            <person name="Wiegand S."/>
            <person name="Jogler M."/>
            <person name="Boedeker C."/>
            <person name="Pinto D."/>
            <person name="Vollmers J."/>
            <person name="Rivas-Marin E."/>
            <person name="Kohn T."/>
            <person name="Peeters S.H."/>
            <person name="Heuer A."/>
            <person name="Rast P."/>
            <person name="Oberbeckmann S."/>
            <person name="Bunk B."/>
            <person name="Jeske O."/>
            <person name="Meyerdierks A."/>
            <person name="Storesund J.E."/>
            <person name="Kallscheuer N."/>
            <person name="Luecker S."/>
            <person name="Lage O.M."/>
            <person name="Pohl T."/>
            <person name="Merkel B.J."/>
            <person name="Hornburger P."/>
            <person name="Mueller R.-W."/>
            <person name="Bruemmer F."/>
            <person name="Labrenz M."/>
            <person name="Spormann A.M."/>
            <person name="Op den Camp H."/>
            <person name="Overmann J."/>
            <person name="Amann R."/>
            <person name="Jetten M.S.M."/>
            <person name="Mascher T."/>
            <person name="Medema M.H."/>
            <person name="Devos D.P."/>
            <person name="Kaster A.-K."/>
            <person name="Ovreas L."/>
            <person name="Rohde M."/>
            <person name="Galperin M.Y."/>
            <person name="Jogler C."/>
        </authorList>
    </citation>
    <scope>NUCLEOTIDE SEQUENCE [LARGE SCALE GENOMIC DNA]</scope>
    <source>
        <strain evidence="2 3">Spb1</strain>
    </source>
</reference>
<name>A0A518GUA3_9PLAN</name>
<evidence type="ECO:0000313" key="2">
    <source>
        <dbReference type="EMBL" id="QDV32170.1"/>
    </source>
</evidence>
<protein>
    <submittedName>
        <fullName evidence="2">Uncharacterized protein</fullName>
    </submittedName>
</protein>
<proteinExistence type="predicted"/>
<dbReference type="KEGG" id="peh:Spb1_41200"/>
<dbReference type="AlphaFoldDB" id="A0A518GUA3"/>
<dbReference type="EMBL" id="CP036299">
    <property type="protein sequence ID" value="QDV32170.1"/>
    <property type="molecule type" value="Genomic_DNA"/>
</dbReference>
<feature type="region of interest" description="Disordered" evidence="1">
    <location>
        <begin position="1"/>
        <end position="21"/>
    </location>
</feature>
<gene>
    <name evidence="2" type="ORF">Spb1_41200</name>
</gene>
<evidence type="ECO:0000313" key="3">
    <source>
        <dbReference type="Proteomes" id="UP000315349"/>
    </source>
</evidence>
<accession>A0A518GUA3</accession>
<keyword evidence="3" id="KW-1185">Reference proteome</keyword>
<evidence type="ECO:0000256" key="1">
    <source>
        <dbReference type="SAM" id="MobiDB-lite"/>
    </source>
</evidence>
<feature type="compositionally biased region" description="Acidic residues" evidence="1">
    <location>
        <begin position="1"/>
        <end position="11"/>
    </location>
</feature>
<organism evidence="2 3">
    <name type="scientific">Planctopirus ephydatiae</name>
    <dbReference type="NCBI Taxonomy" id="2528019"/>
    <lineage>
        <taxon>Bacteria</taxon>
        <taxon>Pseudomonadati</taxon>
        <taxon>Planctomycetota</taxon>
        <taxon>Planctomycetia</taxon>
        <taxon>Planctomycetales</taxon>
        <taxon>Planctomycetaceae</taxon>
        <taxon>Planctopirus</taxon>
    </lineage>
</organism>
<dbReference type="Proteomes" id="UP000315349">
    <property type="component" value="Chromosome"/>
</dbReference>
<sequence>MFDEVQEEWSESNDLGADEDIRHQPTIRTDVKCDVEKRKVHALSLFLTFWAIRVVLPKIRSRVVTGYTHGAASWRCTTTQ</sequence>